<dbReference type="InterPro" id="IPR057268">
    <property type="entry name" value="Ribosomal_L18"/>
</dbReference>
<proteinExistence type="inferred from homology"/>
<protein>
    <recommendedName>
        <fullName evidence="6 7">Large ribosomal subunit protein uL18</fullName>
    </recommendedName>
</protein>
<dbReference type="Gene3D" id="3.30.420.100">
    <property type="match status" value="1"/>
</dbReference>
<comment type="subunit">
    <text evidence="7">Part of the 50S ribosomal subunit; part of the 5S rRNA/L5/L18/L25 subcomplex. Contacts the 5S and 23S rRNAs.</text>
</comment>
<name>A0A7X6KX05_9CELL</name>
<dbReference type="FunFam" id="3.30.420.100:FF:000001">
    <property type="entry name" value="50S ribosomal protein L18"/>
    <property type="match status" value="1"/>
</dbReference>
<dbReference type="GO" id="GO:0003735">
    <property type="term" value="F:structural constituent of ribosome"/>
    <property type="evidence" value="ECO:0007669"/>
    <property type="project" value="InterPro"/>
</dbReference>
<dbReference type="Proteomes" id="UP000581206">
    <property type="component" value="Unassembled WGS sequence"/>
</dbReference>
<dbReference type="CDD" id="cd00432">
    <property type="entry name" value="Ribosomal_L18_L5e"/>
    <property type="match status" value="1"/>
</dbReference>
<comment type="caution">
    <text evidence="8">The sequence shown here is derived from an EMBL/GenBank/DDBJ whole genome shotgun (WGS) entry which is preliminary data.</text>
</comment>
<keyword evidence="5 7" id="KW-0687">Ribonucleoprotein</keyword>
<dbReference type="Pfam" id="PF00861">
    <property type="entry name" value="Ribosomal_L18p"/>
    <property type="match status" value="1"/>
</dbReference>
<evidence type="ECO:0000256" key="3">
    <source>
        <dbReference type="ARBA" id="ARBA00022884"/>
    </source>
</evidence>
<dbReference type="AlphaFoldDB" id="A0A7X6KX05"/>
<dbReference type="GO" id="GO:0022625">
    <property type="term" value="C:cytosolic large ribosomal subunit"/>
    <property type="evidence" value="ECO:0007669"/>
    <property type="project" value="TreeGrafter"/>
</dbReference>
<dbReference type="SUPFAM" id="SSF53137">
    <property type="entry name" value="Translational machinery components"/>
    <property type="match status" value="1"/>
</dbReference>
<gene>
    <name evidence="7 8" type="primary">rplR</name>
    <name evidence="8" type="ORF">HGA03_13050</name>
</gene>
<reference evidence="8 9" key="1">
    <citation type="submission" date="2020-04" db="EMBL/GenBank/DDBJ databases">
        <title>MicrobeNet Type strains.</title>
        <authorList>
            <person name="Nicholson A.C."/>
        </authorList>
    </citation>
    <scope>NUCLEOTIDE SEQUENCE [LARGE SCALE GENOMIC DNA]</scope>
    <source>
        <strain evidence="8 9">ATCC BAA-788</strain>
    </source>
</reference>
<dbReference type="HAMAP" id="MF_01337_B">
    <property type="entry name" value="Ribosomal_uL18_B"/>
    <property type="match status" value="1"/>
</dbReference>
<evidence type="ECO:0000256" key="6">
    <source>
        <dbReference type="ARBA" id="ARBA00035197"/>
    </source>
</evidence>
<evidence type="ECO:0000256" key="1">
    <source>
        <dbReference type="ARBA" id="ARBA00007116"/>
    </source>
</evidence>
<keyword evidence="2 7" id="KW-0699">rRNA-binding</keyword>
<dbReference type="InterPro" id="IPR004389">
    <property type="entry name" value="Ribosomal_uL18_bac-type"/>
</dbReference>
<evidence type="ECO:0000313" key="8">
    <source>
        <dbReference type="EMBL" id="NKY23593.1"/>
    </source>
</evidence>
<keyword evidence="9" id="KW-1185">Reference proteome</keyword>
<sequence>MAIIVKGKGKSIARKRRHLRLRKKIAGTAARPRLVVTRSNRNIVAQIVDDGVGRTLVSASSLEADLRAADGDKSAKAKRVGELIAERAKAAGIDAVVFDRGGNKYHGRVAAVADAAREGGLAL</sequence>
<comment type="function">
    <text evidence="7">This is one of the proteins that bind and probably mediate the attachment of the 5S RNA into the large ribosomal subunit, where it forms part of the central protuberance.</text>
</comment>
<dbReference type="PANTHER" id="PTHR12899:SF3">
    <property type="entry name" value="LARGE RIBOSOMAL SUBUNIT PROTEIN UL18M"/>
    <property type="match status" value="1"/>
</dbReference>
<evidence type="ECO:0000256" key="7">
    <source>
        <dbReference type="HAMAP-Rule" id="MF_01337"/>
    </source>
</evidence>
<comment type="similarity">
    <text evidence="1 7">Belongs to the universal ribosomal protein uL18 family.</text>
</comment>
<evidence type="ECO:0000313" key="9">
    <source>
        <dbReference type="Proteomes" id="UP000581206"/>
    </source>
</evidence>
<dbReference type="NCBIfam" id="TIGR00060">
    <property type="entry name" value="L18_bact"/>
    <property type="match status" value="1"/>
</dbReference>
<evidence type="ECO:0000256" key="5">
    <source>
        <dbReference type="ARBA" id="ARBA00023274"/>
    </source>
</evidence>
<dbReference type="GO" id="GO:0008097">
    <property type="term" value="F:5S rRNA binding"/>
    <property type="evidence" value="ECO:0007669"/>
    <property type="project" value="TreeGrafter"/>
</dbReference>
<dbReference type="RefSeq" id="WP_168630728.1">
    <property type="nucleotide sequence ID" value="NZ_BONL01000025.1"/>
</dbReference>
<dbReference type="GO" id="GO:0006412">
    <property type="term" value="P:translation"/>
    <property type="evidence" value="ECO:0007669"/>
    <property type="project" value="UniProtKB-UniRule"/>
</dbReference>
<organism evidence="8 9">
    <name type="scientific">Cellulomonas denverensis</name>
    <dbReference type="NCBI Taxonomy" id="264297"/>
    <lineage>
        <taxon>Bacteria</taxon>
        <taxon>Bacillati</taxon>
        <taxon>Actinomycetota</taxon>
        <taxon>Actinomycetes</taxon>
        <taxon>Micrococcales</taxon>
        <taxon>Cellulomonadaceae</taxon>
        <taxon>Cellulomonas</taxon>
    </lineage>
</organism>
<accession>A0A7X6KX05</accession>
<dbReference type="EMBL" id="JAAXOX010000007">
    <property type="protein sequence ID" value="NKY23593.1"/>
    <property type="molecule type" value="Genomic_DNA"/>
</dbReference>
<evidence type="ECO:0000256" key="2">
    <source>
        <dbReference type="ARBA" id="ARBA00022730"/>
    </source>
</evidence>
<keyword evidence="3 7" id="KW-0694">RNA-binding</keyword>
<dbReference type="InterPro" id="IPR005484">
    <property type="entry name" value="Ribosomal_uL18_bac/plant/anim"/>
</dbReference>
<evidence type="ECO:0000256" key="4">
    <source>
        <dbReference type="ARBA" id="ARBA00022980"/>
    </source>
</evidence>
<dbReference type="PANTHER" id="PTHR12899">
    <property type="entry name" value="39S RIBOSOMAL PROTEIN L18, MITOCHONDRIAL"/>
    <property type="match status" value="1"/>
</dbReference>
<keyword evidence="4 7" id="KW-0689">Ribosomal protein</keyword>